<evidence type="ECO:0000256" key="1">
    <source>
        <dbReference type="SAM" id="MobiDB-lite"/>
    </source>
</evidence>
<dbReference type="Proteomes" id="UP001362999">
    <property type="component" value="Unassembled WGS sequence"/>
</dbReference>
<evidence type="ECO:0000313" key="2">
    <source>
        <dbReference type="EMBL" id="KAK7056126.1"/>
    </source>
</evidence>
<proteinExistence type="predicted"/>
<protein>
    <recommendedName>
        <fullName evidence="4">WW domain-containing protein</fullName>
    </recommendedName>
</protein>
<sequence length="553" mass="61099">MAADDFDDLQMIRDTISDVPQGITTPYIAATSVHTASLKFLVSTPATQGTKPAAKKRKSRTGNTSQTAPRAKKPRNETQTKSAADSGVTDAVDDNDEDDIDSDPPVSIAVFIAIPKNPEPTVKGRRNAKAEDSTIKKGPFTLSSRDSYTEFLSKIASTLPCLPEHIIQPKMMWKAVKPQNFTPLPIGTVDGYQVMIDSMLERKSDRMVLLMMPAPAKPMEDEMPWQTGEEEEDKPARFNYDELEPTGSAFSVQQQQISFNKATKTERTKLEETYPIGNFPAIDPNKRIWHDTDRGFYFDLNNSRLGVWASAMAQKKTDEKTPPHSQFFDASNRMKKVGTNNAPAIPPPAAIAPPIPPPVAAVPPPAMTPSLSDVLLTALLTSNPGSLGNLFPHLNSAPPPQPVPPLPVAPPRSVPSSPLKRHTVTVEIFCDTYNIDGEDCTRLKEVGFRPGDSTGPNLDDDLKGVGFTFFGWKRIHSANRISQKLERAGPGPKTIQTTNLKHSWYCPWSLEECKGAYEKYADIRLLEACKFEELRLIFHNPPLRTRFRGICVP</sequence>
<dbReference type="EMBL" id="JAWWNJ010000005">
    <property type="protein sequence ID" value="KAK7056126.1"/>
    <property type="molecule type" value="Genomic_DNA"/>
</dbReference>
<evidence type="ECO:0000313" key="3">
    <source>
        <dbReference type="Proteomes" id="UP001362999"/>
    </source>
</evidence>
<organism evidence="2 3">
    <name type="scientific">Favolaschia claudopus</name>
    <dbReference type="NCBI Taxonomy" id="2862362"/>
    <lineage>
        <taxon>Eukaryota</taxon>
        <taxon>Fungi</taxon>
        <taxon>Dikarya</taxon>
        <taxon>Basidiomycota</taxon>
        <taxon>Agaricomycotina</taxon>
        <taxon>Agaricomycetes</taxon>
        <taxon>Agaricomycetidae</taxon>
        <taxon>Agaricales</taxon>
        <taxon>Marasmiineae</taxon>
        <taxon>Mycenaceae</taxon>
        <taxon>Favolaschia</taxon>
    </lineage>
</organism>
<dbReference type="AlphaFoldDB" id="A0AAW0DYE1"/>
<reference evidence="2 3" key="1">
    <citation type="journal article" date="2024" name="J Genomics">
        <title>Draft genome sequencing and assembly of Favolaschia claudopus CIRM-BRFM 2984 isolated from oak limbs.</title>
        <authorList>
            <person name="Navarro D."/>
            <person name="Drula E."/>
            <person name="Chaduli D."/>
            <person name="Cazenave R."/>
            <person name="Ahrendt S."/>
            <person name="Wang J."/>
            <person name="Lipzen A."/>
            <person name="Daum C."/>
            <person name="Barry K."/>
            <person name="Grigoriev I.V."/>
            <person name="Favel A."/>
            <person name="Rosso M.N."/>
            <person name="Martin F."/>
        </authorList>
    </citation>
    <scope>NUCLEOTIDE SEQUENCE [LARGE SCALE GENOMIC DNA]</scope>
    <source>
        <strain evidence="2 3">CIRM-BRFM 2984</strain>
    </source>
</reference>
<feature type="compositionally biased region" description="Acidic residues" evidence="1">
    <location>
        <begin position="91"/>
        <end position="102"/>
    </location>
</feature>
<keyword evidence="3" id="KW-1185">Reference proteome</keyword>
<accession>A0AAW0DYE1</accession>
<name>A0AAW0DYE1_9AGAR</name>
<gene>
    <name evidence="2" type="ORF">R3P38DRAFT_3343033</name>
</gene>
<comment type="caution">
    <text evidence="2">The sequence shown here is derived from an EMBL/GenBank/DDBJ whole genome shotgun (WGS) entry which is preliminary data.</text>
</comment>
<evidence type="ECO:0008006" key="4">
    <source>
        <dbReference type="Google" id="ProtNLM"/>
    </source>
</evidence>
<feature type="region of interest" description="Disordered" evidence="1">
    <location>
        <begin position="44"/>
        <end position="104"/>
    </location>
</feature>